<gene>
    <name evidence="6" type="ORF">BS297_28140</name>
    <name evidence="7" type="ORF">I3517_28545</name>
    <name evidence="8" type="ORF">QIE55_10865</name>
</gene>
<keyword evidence="10" id="KW-1185">Reference proteome</keyword>
<protein>
    <submittedName>
        <fullName evidence="6">Antitermination regulator</fullName>
    </submittedName>
    <submittedName>
        <fullName evidence="7">GAF and ANTAR domain-containing protein</fullName>
    </submittedName>
</protein>
<dbReference type="Proteomes" id="UP000627573">
    <property type="component" value="Unassembled WGS sequence"/>
</dbReference>
<keyword evidence="1" id="KW-0808">Transferase</keyword>
<dbReference type="InterPro" id="IPR011006">
    <property type="entry name" value="CheY-like_superfamily"/>
</dbReference>
<evidence type="ECO:0000313" key="10">
    <source>
        <dbReference type="Proteomes" id="UP000627573"/>
    </source>
</evidence>
<dbReference type="EMBL" id="MRBO01000753">
    <property type="protein sequence ID" value="KAB2581985.1"/>
    <property type="molecule type" value="Genomic_DNA"/>
</dbReference>
<keyword evidence="2" id="KW-0418">Kinase</keyword>
<evidence type="ECO:0000313" key="8">
    <source>
        <dbReference type="EMBL" id="WGV51684.1"/>
    </source>
</evidence>
<dbReference type="InterPro" id="IPR029016">
    <property type="entry name" value="GAF-like_dom_sf"/>
</dbReference>
<dbReference type="InterPro" id="IPR012074">
    <property type="entry name" value="GAF_ANTAR"/>
</dbReference>
<dbReference type="GO" id="GO:0003723">
    <property type="term" value="F:RNA binding"/>
    <property type="evidence" value="ECO:0007669"/>
    <property type="project" value="InterPro"/>
</dbReference>
<dbReference type="GO" id="GO:0016301">
    <property type="term" value="F:kinase activity"/>
    <property type="evidence" value="ECO:0007669"/>
    <property type="project" value="UniProtKB-KW"/>
</dbReference>
<dbReference type="InterPro" id="IPR036388">
    <property type="entry name" value="WH-like_DNA-bd_sf"/>
</dbReference>
<reference evidence="8" key="3">
    <citation type="submission" date="2023-08" db="EMBL/GenBank/DDBJ databases">
        <title>Isolation and Characterization of Rhodococcus erythropolis MGMM8.</title>
        <authorList>
            <person name="Diabankana R.G.C."/>
            <person name="Afordoanyi D.M."/>
            <person name="Validov S.Z."/>
        </authorList>
    </citation>
    <scope>NUCLEOTIDE SEQUENCE</scope>
    <source>
        <strain evidence="8">MGMM8</strain>
    </source>
</reference>
<dbReference type="Gene3D" id="1.10.10.10">
    <property type="entry name" value="Winged helix-like DNA-binding domain superfamily/Winged helix DNA-binding domain"/>
    <property type="match status" value="1"/>
</dbReference>
<evidence type="ECO:0000256" key="2">
    <source>
        <dbReference type="ARBA" id="ARBA00022777"/>
    </source>
</evidence>
<dbReference type="Pfam" id="PF03861">
    <property type="entry name" value="ANTAR"/>
    <property type="match status" value="1"/>
</dbReference>
<dbReference type="Gene3D" id="3.30.450.40">
    <property type="match status" value="1"/>
</dbReference>
<dbReference type="OMA" id="GDGPCID"/>
<dbReference type="Proteomes" id="UP001230933">
    <property type="component" value="Chromosome"/>
</dbReference>
<dbReference type="InterPro" id="IPR003018">
    <property type="entry name" value="GAF"/>
</dbReference>
<feature type="domain" description="ANTAR" evidence="5">
    <location>
        <begin position="169"/>
        <end position="230"/>
    </location>
</feature>
<dbReference type="AlphaFoldDB" id="A0A0C3ABR1"/>
<dbReference type="PIRSF" id="PIRSF036625">
    <property type="entry name" value="GAF_ANTAR"/>
    <property type="match status" value="1"/>
</dbReference>
<organism evidence="7 10">
    <name type="scientific">Rhodococcus erythropolis</name>
    <name type="common">Arthrobacter picolinophilus</name>
    <dbReference type="NCBI Taxonomy" id="1833"/>
    <lineage>
        <taxon>Bacteria</taxon>
        <taxon>Bacillati</taxon>
        <taxon>Actinomycetota</taxon>
        <taxon>Actinomycetes</taxon>
        <taxon>Mycobacteriales</taxon>
        <taxon>Nocardiaceae</taxon>
        <taxon>Rhodococcus</taxon>
        <taxon>Rhodococcus erythropolis group</taxon>
    </lineage>
</organism>
<dbReference type="SMART" id="SM01012">
    <property type="entry name" value="ANTAR"/>
    <property type="match status" value="1"/>
</dbReference>
<dbReference type="SUPFAM" id="SSF52172">
    <property type="entry name" value="CheY-like"/>
    <property type="match status" value="1"/>
</dbReference>
<reference evidence="7 10" key="2">
    <citation type="submission" date="2020-12" db="EMBL/GenBank/DDBJ databases">
        <title>Draft genome sequence of furan degrading bacterial strain FUR100.</title>
        <authorList>
            <person name="Woiski C."/>
        </authorList>
    </citation>
    <scope>NUCLEOTIDE SEQUENCE [LARGE SCALE GENOMIC DNA]</scope>
    <source>
        <strain evidence="7 10">FUR100</strain>
    </source>
</reference>
<dbReference type="EMBL" id="CP124545">
    <property type="protein sequence ID" value="WGV51684.1"/>
    <property type="molecule type" value="Genomic_DNA"/>
</dbReference>
<keyword evidence="4" id="KW-0804">Transcription</keyword>
<accession>A0A0C3ABR1</accession>
<evidence type="ECO:0000259" key="5">
    <source>
        <dbReference type="PROSITE" id="PS50921"/>
    </source>
</evidence>
<reference evidence="6 9" key="1">
    <citation type="journal article" date="2017" name="Poromechanics V (2013)">
        <title>Genomic Characterization of the Arsenic-Tolerant Actinobacterium, &lt;i&gt;Rhodococcus erythropolis&lt;/i&gt; S43.</title>
        <authorList>
            <person name="Retamal-Morales G."/>
            <person name="Mehnert M."/>
            <person name="Schwabe R."/>
            <person name="Tischler D."/>
            <person name="Schloemann M."/>
            <person name="Levican G.J."/>
        </authorList>
    </citation>
    <scope>NUCLEOTIDE SEQUENCE [LARGE SCALE GENOMIC DNA]</scope>
    <source>
        <strain evidence="6 9">S43</strain>
    </source>
</reference>
<dbReference type="Proteomes" id="UP000325576">
    <property type="component" value="Unassembled WGS sequence"/>
</dbReference>
<evidence type="ECO:0000256" key="3">
    <source>
        <dbReference type="ARBA" id="ARBA00023015"/>
    </source>
</evidence>
<dbReference type="InterPro" id="IPR005561">
    <property type="entry name" value="ANTAR"/>
</dbReference>
<name>A0A0C3ABR1_RHOER</name>
<proteinExistence type="predicted"/>
<evidence type="ECO:0000313" key="7">
    <source>
        <dbReference type="EMBL" id="MBH5146561.1"/>
    </source>
</evidence>
<dbReference type="Pfam" id="PF13185">
    <property type="entry name" value="GAF_2"/>
    <property type="match status" value="1"/>
</dbReference>
<dbReference type="PROSITE" id="PS50921">
    <property type="entry name" value="ANTAR"/>
    <property type="match status" value="1"/>
</dbReference>
<dbReference type="SUPFAM" id="SSF55781">
    <property type="entry name" value="GAF domain-like"/>
    <property type="match status" value="1"/>
</dbReference>
<evidence type="ECO:0000313" key="9">
    <source>
        <dbReference type="Proteomes" id="UP000325576"/>
    </source>
</evidence>
<dbReference type="RefSeq" id="WP_019747714.1">
    <property type="nucleotide sequence ID" value="NZ_BHXB01000001.1"/>
</dbReference>
<sequence length="238" mass="25687">MEMAERDQALTEPKAVFAALAEILYSAADSAEVYSAICSAAVELIPGCDHASLMLRRGNTNVTVAASDEIADYADDLERATGEGPCIDALDTEAPQLESDLRTPNQWPEFARKVVAETPIRGSMGFRLMVDRQKFGALNLFSDTPGAFTETVADHAIMLASFASVAVTALTRGEDADSLRRGLASSREIGQAVGLLMALHRVSDDEAFDILVRTSQNMNVKIAELARKVIVQHRSTLD</sequence>
<dbReference type="GeneID" id="57487803"/>
<dbReference type="EMBL" id="JAECSB010000092">
    <property type="protein sequence ID" value="MBH5146561.1"/>
    <property type="molecule type" value="Genomic_DNA"/>
</dbReference>
<dbReference type="KEGG" id="reb:XU06_10195"/>
<evidence type="ECO:0000256" key="4">
    <source>
        <dbReference type="ARBA" id="ARBA00023163"/>
    </source>
</evidence>
<keyword evidence="3" id="KW-0805">Transcription regulation</keyword>
<evidence type="ECO:0000256" key="1">
    <source>
        <dbReference type="ARBA" id="ARBA00022679"/>
    </source>
</evidence>
<evidence type="ECO:0000313" key="6">
    <source>
        <dbReference type="EMBL" id="KAB2581985.1"/>
    </source>
</evidence>